<proteinExistence type="predicted"/>
<accession>A0ACA9K2F0</accession>
<protein>
    <submittedName>
        <fullName evidence="1">7861_t:CDS:1</fullName>
    </submittedName>
</protein>
<comment type="caution">
    <text evidence="1">The sequence shown here is derived from an EMBL/GenBank/DDBJ whole genome shotgun (WGS) entry which is preliminary data.</text>
</comment>
<name>A0ACA9K2F0_9GLOM</name>
<keyword evidence="2" id="KW-1185">Reference proteome</keyword>
<dbReference type="EMBL" id="CAJVPM010000500">
    <property type="protein sequence ID" value="CAG8445852.1"/>
    <property type="molecule type" value="Genomic_DNA"/>
</dbReference>
<sequence>MDHFLDIDNEDRNNIPEGQENGFQQQIQQLLQLMAGALPQAFQNNQIREMNVVTCFACQQPGHVSWECPNINNNRRHGQPTNEDEGRRHEGREGNDIGSRPTVDEVEVETVYLGEVKEKKDINLGPLTNEQEKQMRLLLERYKDTFIEDSGHGLPIKQKFYPTSKPEHEFISTEIHRMQKAGIIRPSTSPWASPIVLVRKKNGIFRFCVDFRKLNKWVLANRDAPTGSRKNGLYFVIWFVRVQCDALRAHKCACIVSKTYGSGITGHSLEIRISIH</sequence>
<gene>
    <name evidence="1" type="ORF">SCALOS_LOCUS920</name>
</gene>
<evidence type="ECO:0000313" key="2">
    <source>
        <dbReference type="Proteomes" id="UP000789860"/>
    </source>
</evidence>
<evidence type="ECO:0000313" key="1">
    <source>
        <dbReference type="EMBL" id="CAG8445852.1"/>
    </source>
</evidence>
<reference evidence="1" key="1">
    <citation type="submission" date="2021-06" db="EMBL/GenBank/DDBJ databases">
        <authorList>
            <person name="Kallberg Y."/>
            <person name="Tangrot J."/>
            <person name="Rosling A."/>
        </authorList>
    </citation>
    <scope>NUCLEOTIDE SEQUENCE</scope>
    <source>
        <strain evidence="1">AU212A</strain>
    </source>
</reference>
<organism evidence="1 2">
    <name type="scientific">Scutellospora calospora</name>
    <dbReference type="NCBI Taxonomy" id="85575"/>
    <lineage>
        <taxon>Eukaryota</taxon>
        <taxon>Fungi</taxon>
        <taxon>Fungi incertae sedis</taxon>
        <taxon>Mucoromycota</taxon>
        <taxon>Glomeromycotina</taxon>
        <taxon>Glomeromycetes</taxon>
        <taxon>Diversisporales</taxon>
        <taxon>Gigasporaceae</taxon>
        <taxon>Scutellospora</taxon>
    </lineage>
</organism>
<dbReference type="Proteomes" id="UP000789860">
    <property type="component" value="Unassembled WGS sequence"/>
</dbReference>